<dbReference type="Gene3D" id="3.30.565.10">
    <property type="entry name" value="Histidine kinase-like ATPase, C-terminal domain"/>
    <property type="match status" value="1"/>
</dbReference>
<dbReference type="CDD" id="cd00082">
    <property type="entry name" value="HisKA"/>
    <property type="match status" value="1"/>
</dbReference>
<dbReference type="SMART" id="SM00387">
    <property type="entry name" value="HATPase_c"/>
    <property type="match status" value="1"/>
</dbReference>
<sequence length="252" mass="28028">MSALSMLLTPLQHSAYIQKLVTERTGHLRLELQRIETFLKAWSHDIGMPIHGMQAAIALLKNVQDSNDLINVLDILNTSCLMLNDIHSNIGDFLNGHTDTVRTENIVLATWLPPVVRMYRPLATAKGIRIDLNMNLDPAFTFNGDKLKLTRVISNLLGNAIKFTPDTKDRAITVRAYSKTNLLYFEVQDEGIGIPEDKLVTIFQPYVQLNTNEPGLGIGLSNCQSIIEQLQGTISVVSKVTEGSMFTITLPL</sequence>
<dbReference type="OrthoDB" id="1301080at2"/>
<evidence type="ECO:0000256" key="1">
    <source>
        <dbReference type="ARBA" id="ARBA00000085"/>
    </source>
</evidence>
<dbReference type="SUPFAM" id="SSF55874">
    <property type="entry name" value="ATPase domain of HSP90 chaperone/DNA topoisomerase II/histidine kinase"/>
    <property type="match status" value="1"/>
</dbReference>
<gene>
    <name evidence="5" type="ORF">LX66_3368</name>
</gene>
<dbReference type="InterPro" id="IPR003661">
    <property type="entry name" value="HisK_dim/P_dom"/>
</dbReference>
<dbReference type="RefSeq" id="WP_145715484.1">
    <property type="nucleotide sequence ID" value="NZ_BAAAFY010000001.1"/>
</dbReference>
<dbReference type="Proteomes" id="UP000316778">
    <property type="component" value="Unassembled WGS sequence"/>
</dbReference>
<dbReference type="GO" id="GO:0000155">
    <property type="term" value="F:phosphorelay sensor kinase activity"/>
    <property type="evidence" value="ECO:0007669"/>
    <property type="project" value="InterPro"/>
</dbReference>
<organism evidence="5 6">
    <name type="scientific">Chitinophaga japonensis</name>
    <name type="common">Flexibacter japonensis</name>
    <dbReference type="NCBI Taxonomy" id="104662"/>
    <lineage>
        <taxon>Bacteria</taxon>
        <taxon>Pseudomonadati</taxon>
        <taxon>Bacteroidota</taxon>
        <taxon>Chitinophagia</taxon>
        <taxon>Chitinophagales</taxon>
        <taxon>Chitinophagaceae</taxon>
        <taxon>Chitinophaga</taxon>
    </lineage>
</organism>
<dbReference type="PANTHER" id="PTHR43547">
    <property type="entry name" value="TWO-COMPONENT HISTIDINE KINASE"/>
    <property type="match status" value="1"/>
</dbReference>
<proteinExistence type="predicted"/>
<dbReference type="InterPro" id="IPR036890">
    <property type="entry name" value="HATPase_C_sf"/>
</dbReference>
<dbReference type="Pfam" id="PF02518">
    <property type="entry name" value="HATPase_c"/>
    <property type="match status" value="1"/>
</dbReference>
<dbReference type="EC" id="2.7.13.3" evidence="2"/>
<dbReference type="PROSITE" id="PS50109">
    <property type="entry name" value="HIS_KIN"/>
    <property type="match status" value="1"/>
</dbReference>
<evidence type="ECO:0000256" key="2">
    <source>
        <dbReference type="ARBA" id="ARBA00012438"/>
    </source>
</evidence>
<dbReference type="InterPro" id="IPR003594">
    <property type="entry name" value="HATPase_dom"/>
</dbReference>
<dbReference type="InterPro" id="IPR004358">
    <property type="entry name" value="Sig_transdc_His_kin-like_C"/>
</dbReference>
<dbReference type="PRINTS" id="PR00344">
    <property type="entry name" value="BCTRLSENSOR"/>
</dbReference>
<keyword evidence="3" id="KW-0597">Phosphoprotein</keyword>
<dbReference type="SUPFAM" id="SSF47384">
    <property type="entry name" value="Homodimeric domain of signal transducing histidine kinase"/>
    <property type="match status" value="1"/>
</dbReference>
<dbReference type="InterPro" id="IPR005467">
    <property type="entry name" value="His_kinase_dom"/>
</dbReference>
<accession>A0A562T7I7</accession>
<evidence type="ECO:0000313" key="6">
    <source>
        <dbReference type="Proteomes" id="UP000316778"/>
    </source>
</evidence>
<reference evidence="5 6" key="1">
    <citation type="journal article" date="2013" name="Stand. Genomic Sci.">
        <title>Genomic Encyclopedia of Type Strains, Phase I: The one thousand microbial genomes (KMG-I) project.</title>
        <authorList>
            <person name="Kyrpides N.C."/>
            <person name="Woyke T."/>
            <person name="Eisen J.A."/>
            <person name="Garrity G."/>
            <person name="Lilburn T.G."/>
            <person name="Beck B.J."/>
            <person name="Whitman W.B."/>
            <person name="Hugenholtz P."/>
            <person name="Klenk H.P."/>
        </authorList>
    </citation>
    <scope>NUCLEOTIDE SEQUENCE [LARGE SCALE GENOMIC DNA]</scope>
    <source>
        <strain evidence="5 6">DSM 13484</strain>
    </source>
</reference>
<evidence type="ECO:0000256" key="3">
    <source>
        <dbReference type="ARBA" id="ARBA00022553"/>
    </source>
</evidence>
<evidence type="ECO:0000259" key="4">
    <source>
        <dbReference type="PROSITE" id="PS50109"/>
    </source>
</evidence>
<keyword evidence="5" id="KW-0808">Transferase</keyword>
<comment type="catalytic activity">
    <reaction evidence="1">
        <text>ATP + protein L-histidine = ADP + protein N-phospho-L-histidine.</text>
        <dbReference type="EC" id="2.7.13.3"/>
    </reaction>
</comment>
<protein>
    <recommendedName>
        <fullName evidence="2">histidine kinase</fullName>
        <ecNumber evidence="2">2.7.13.3</ecNumber>
    </recommendedName>
</protein>
<dbReference type="PANTHER" id="PTHR43547:SF2">
    <property type="entry name" value="HYBRID SIGNAL TRANSDUCTION HISTIDINE KINASE C"/>
    <property type="match status" value="1"/>
</dbReference>
<dbReference type="AlphaFoldDB" id="A0A562T7I7"/>
<name>A0A562T7I7_CHIJA</name>
<keyword evidence="5" id="KW-0418">Kinase</keyword>
<dbReference type="EMBL" id="VLLG01000003">
    <property type="protein sequence ID" value="TWI89273.1"/>
    <property type="molecule type" value="Genomic_DNA"/>
</dbReference>
<keyword evidence="6" id="KW-1185">Reference proteome</keyword>
<feature type="domain" description="Histidine kinase" evidence="4">
    <location>
        <begin position="41"/>
        <end position="252"/>
    </location>
</feature>
<comment type="caution">
    <text evidence="5">The sequence shown here is derived from an EMBL/GenBank/DDBJ whole genome shotgun (WGS) entry which is preliminary data.</text>
</comment>
<evidence type="ECO:0000313" key="5">
    <source>
        <dbReference type="EMBL" id="TWI89273.1"/>
    </source>
</evidence>
<dbReference type="InterPro" id="IPR036097">
    <property type="entry name" value="HisK_dim/P_sf"/>
</dbReference>